<feature type="compositionally biased region" description="Polar residues" evidence="1">
    <location>
        <begin position="99"/>
        <end position="113"/>
    </location>
</feature>
<gene>
    <name evidence="2" type="ORF">H0H81_012746</name>
</gene>
<feature type="region of interest" description="Disordered" evidence="1">
    <location>
        <begin position="24"/>
        <end position="51"/>
    </location>
</feature>
<evidence type="ECO:0000313" key="3">
    <source>
        <dbReference type="Proteomes" id="UP000717328"/>
    </source>
</evidence>
<comment type="caution">
    <text evidence="2">The sequence shown here is derived from an EMBL/GenBank/DDBJ whole genome shotgun (WGS) entry which is preliminary data.</text>
</comment>
<evidence type="ECO:0000313" key="2">
    <source>
        <dbReference type="EMBL" id="KAG5638415.1"/>
    </source>
</evidence>
<proteinExistence type="predicted"/>
<dbReference type="AlphaFoldDB" id="A0A9P7K6Z9"/>
<sequence length="113" mass="12156">SDSLHSDSDDPANFLALGETLIREAMEDDNEPDLPPLPLPPPSTPTPATQSRVTNIPLSALFNFNLNDGNGLDFYWKGGIRIVEEELERLDAELAAEQATPTPQPSDSSPGVS</sequence>
<feature type="region of interest" description="Disordered" evidence="1">
    <location>
        <begin position="93"/>
        <end position="113"/>
    </location>
</feature>
<protein>
    <submittedName>
        <fullName evidence="2">Uncharacterized protein</fullName>
    </submittedName>
</protein>
<accession>A0A9P7K6Z9</accession>
<feature type="compositionally biased region" description="Pro residues" evidence="1">
    <location>
        <begin position="33"/>
        <end position="45"/>
    </location>
</feature>
<dbReference type="Proteomes" id="UP000717328">
    <property type="component" value="Unassembled WGS sequence"/>
</dbReference>
<evidence type="ECO:0000256" key="1">
    <source>
        <dbReference type="SAM" id="MobiDB-lite"/>
    </source>
</evidence>
<organism evidence="2 3">
    <name type="scientific">Sphagnurus paluster</name>
    <dbReference type="NCBI Taxonomy" id="117069"/>
    <lineage>
        <taxon>Eukaryota</taxon>
        <taxon>Fungi</taxon>
        <taxon>Dikarya</taxon>
        <taxon>Basidiomycota</taxon>
        <taxon>Agaricomycotina</taxon>
        <taxon>Agaricomycetes</taxon>
        <taxon>Agaricomycetidae</taxon>
        <taxon>Agaricales</taxon>
        <taxon>Tricholomatineae</taxon>
        <taxon>Lyophyllaceae</taxon>
        <taxon>Sphagnurus</taxon>
    </lineage>
</organism>
<dbReference type="EMBL" id="JABCKI010005763">
    <property type="protein sequence ID" value="KAG5638415.1"/>
    <property type="molecule type" value="Genomic_DNA"/>
</dbReference>
<name>A0A9P7K6Z9_9AGAR</name>
<keyword evidence="3" id="KW-1185">Reference proteome</keyword>
<feature type="non-terminal residue" evidence="2">
    <location>
        <position position="1"/>
    </location>
</feature>
<reference evidence="2" key="2">
    <citation type="submission" date="2021-10" db="EMBL/GenBank/DDBJ databases">
        <title>Phylogenomics reveals ancestral predisposition of the termite-cultivated fungus Termitomyces towards a domesticated lifestyle.</title>
        <authorList>
            <person name="Auxier B."/>
            <person name="Grum-Grzhimaylo A."/>
            <person name="Cardenas M.E."/>
            <person name="Lodge J.D."/>
            <person name="Laessoe T."/>
            <person name="Pedersen O."/>
            <person name="Smith M.E."/>
            <person name="Kuyper T.W."/>
            <person name="Franco-Molano E.A."/>
            <person name="Baroni T.J."/>
            <person name="Aanen D.K."/>
        </authorList>
    </citation>
    <scope>NUCLEOTIDE SEQUENCE</scope>
    <source>
        <strain evidence="2">D49</strain>
    </source>
</reference>
<reference evidence="2" key="1">
    <citation type="submission" date="2021-02" db="EMBL/GenBank/DDBJ databases">
        <authorList>
            <person name="Nieuwenhuis M."/>
            <person name="Van De Peppel L.J.J."/>
        </authorList>
    </citation>
    <scope>NUCLEOTIDE SEQUENCE</scope>
    <source>
        <strain evidence="2">D49</strain>
    </source>
</reference>